<sequence length="152" mass="15778">MKSVCLVSILSATALWAAVPIAAAQSPAYQPCADNDAVQAAGYDPASREDLATTATSSGCVFLNEQGNRMTLLSDGKSWEDEINVGTSGNIHATPIDPLAGHQAVRVDGPGLPNSCIVVVKTADRPFEVRLDSYGDICGQTINAASKFAPSL</sequence>
<dbReference type="OrthoDB" id="9830931at2"/>
<feature type="chain" id="PRO_5039422870" description="DUF3558 domain-containing protein" evidence="1">
    <location>
        <begin position="18"/>
        <end position="152"/>
    </location>
</feature>
<evidence type="ECO:0000256" key="1">
    <source>
        <dbReference type="SAM" id="SignalP"/>
    </source>
</evidence>
<feature type="signal peptide" evidence="1">
    <location>
        <begin position="1"/>
        <end position="17"/>
    </location>
</feature>
<comment type="caution">
    <text evidence="2">The sequence shown here is derived from an EMBL/GenBank/DDBJ whole genome shotgun (WGS) entry which is preliminary data.</text>
</comment>
<reference evidence="2 3" key="1">
    <citation type="submission" date="2019-10" db="EMBL/GenBank/DDBJ databases">
        <title>Nocardia macrotermitis sp. nov. and Nocardia aurantia sp. nov., isolated from the gut of fungus growing-termite Macrotermes natalensis.</title>
        <authorList>
            <person name="Benndorf R."/>
            <person name="Schwitalla J."/>
            <person name="Martin K."/>
            <person name="De Beer W."/>
            <person name="Kaster A.-K."/>
            <person name="Vollmers J."/>
            <person name="Poulsen M."/>
            <person name="Beemelmanns C."/>
        </authorList>
    </citation>
    <scope>NUCLEOTIDE SEQUENCE [LARGE SCALE GENOMIC DNA]</scope>
    <source>
        <strain evidence="2 3">RB56</strain>
    </source>
</reference>
<dbReference type="RefSeq" id="WP_153346089.1">
    <property type="nucleotide sequence ID" value="NZ_WEGI01000011.1"/>
</dbReference>
<evidence type="ECO:0000313" key="2">
    <source>
        <dbReference type="EMBL" id="MQY29289.1"/>
    </source>
</evidence>
<keyword evidence="1" id="KW-0732">Signal</keyword>
<dbReference type="AlphaFoldDB" id="A0A7K0DU50"/>
<dbReference type="Proteomes" id="UP000431401">
    <property type="component" value="Unassembled WGS sequence"/>
</dbReference>
<name>A0A7K0DU50_9NOCA</name>
<proteinExistence type="predicted"/>
<evidence type="ECO:0008006" key="4">
    <source>
        <dbReference type="Google" id="ProtNLM"/>
    </source>
</evidence>
<evidence type="ECO:0000313" key="3">
    <source>
        <dbReference type="Proteomes" id="UP000431401"/>
    </source>
</evidence>
<keyword evidence="3" id="KW-1185">Reference proteome</keyword>
<dbReference type="EMBL" id="WEGI01000011">
    <property type="protein sequence ID" value="MQY29289.1"/>
    <property type="molecule type" value="Genomic_DNA"/>
</dbReference>
<accession>A0A7K0DU50</accession>
<protein>
    <recommendedName>
        <fullName evidence="4">DUF3558 domain-containing protein</fullName>
    </recommendedName>
</protein>
<organism evidence="2 3">
    <name type="scientific">Nocardia aurantia</name>
    <dbReference type="NCBI Taxonomy" id="2585199"/>
    <lineage>
        <taxon>Bacteria</taxon>
        <taxon>Bacillati</taxon>
        <taxon>Actinomycetota</taxon>
        <taxon>Actinomycetes</taxon>
        <taxon>Mycobacteriales</taxon>
        <taxon>Nocardiaceae</taxon>
        <taxon>Nocardia</taxon>
    </lineage>
</organism>
<gene>
    <name evidence="2" type="ORF">NRB56_48790</name>
</gene>